<dbReference type="Proteomes" id="UP000887159">
    <property type="component" value="Unassembled WGS sequence"/>
</dbReference>
<evidence type="ECO:0000313" key="2">
    <source>
        <dbReference type="EMBL" id="GFY28912.1"/>
    </source>
</evidence>
<proteinExistence type="predicted"/>
<feature type="compositionally biased region" description="Basic residues" evidence="1">
    <location>
        <begin position="137"/>
        <end position="146"/>
    </location>
</feature>
<dbReference type="AlphaFoldDB" id="A0A8X6W5Y4"/>
<organism evidence="2 3">
    <name type="scientific">Trichonephila clavipes</name>
    <name type="common">Golden silk orbweaver</name>
    <name type="synonym">Nephila clavipes</name>
    <dbReference type="NCBI Taxonomy" id="2585209"/>
    <lineage>
        <taxon>Eukaryota</taxon>
        <taxon>Metazoa</taxon>
        <taxon>Ecdysozoa</taxon>
        <taxon>Arthropoda</taxon>
        <taxon>Chelicerata</taxon>
        <taxon>Arachnida</taxon>
        <taxon>Araneae</taxon>
        <taxon>Araneomorphae</taxon>
        <taxon>Entelegynae</taxon>
        <taxon>Araneoidea</taxon>
        <taxon>Nephilidae</taxon>
        <taxon>Trichonephila</taxon>
    </lineage>
</organism>
<evidence type="ECO:0000256" key="1">
    <source>
        <dbReference type="SAM" id="MobiDB-lite"/>
    </source>
</evidence>
<sequence length="146" mass="16923">MEPFLCLVHSHQHVGNCLRLRKDFRKAIISTFRERLLKRMRSSPRSRMGFEKARRLVIKFRIDLSQVGILFVNPVGDYFGDLVTIFETKDGQDKSCWKNSSGRSPLTDERIALKLQYDWSRPINAESGRGNRLGRSGNKRPGTRRS</sequence>
<reference evidence="2" key="1">
    <citation type="submission" date="2020-08" db="EMBL/GenBank/DDBJ databases">
        <title>Multicomponent nature underlies the extraordinary mechanical properties of spider dragline silk.</title>
        <authorList>
            <person name="Kono N."/>
            <person name="Nakamura H."/>
            <person name="Mori M."/>
            <person name="Yoshida Y."/>
            <person name="Ohtoshi R."/>
            <person name="Malay A.D."/>
            <person name="Moran D.A.P."/>
            <person name="Tomita M."/>
            <person name="Numata K."/>
            <person name="Arakawa K."/>
        </authorList>
    </citation>
    <scope>NUCLEOTIDE SEQUENCE</scope>
</reference>
<feature type="compositionally biased region" description="Low complexity" evidence="1">
    <location>
        <begin position="127"/>
        <end position="136"/>
    </location>
</feature>
<dbReference type="EMBL" id="BMAU01021387">
    <property type="protein sequence ID" value="GFY28912.1"/>
    <property type="molecule type" value="Genomic_DNA"/>
</dbReference>
<feature type="region of interest" description="Disordered" evidence="1">
    <location>
        <begin position="123"/>
        <end position="146"/>
    </location>
</feature>
<protein>
    <submittedName>
        <fullName evidence="2">Uncharacterized protein</fullName>
    </submittedName>
</protein>
<gene>
    <name evidence="2" type="ORF">TNCV_4720431</name>
</gene>
<comment type="caution">
    <text evidence="2">The sequence shown here is derived from an EMBL/GenBank/DDBJ whole genome shotgun (WGS) entry which is preliminary data.</text>
</comment>
<accession>A0A8X6W5Y4</accession>
<name>A0A8X6W5Y4_TRICX</name>
<keyword evidence="3" id="KW-1185">Reference proteome</keyword>
<evidence type="ECO:0000313" key="3">
    <source>
        <dbReference type="Proteomes" id="UP000887159"/>
    </source>
</evidence>